<reference evidence="2" key="1">
    <citation type="submission" date="2011-11" db="EMBL/GenBank/DDBJ databases">
        <title>Complete sequence of Paenibacillus terrae HPL-003.</title>
        <authorList>
            <person name="Shin S.H."/>
            <person name="Kim S."/>
            <person name="Kim J.Y."/>
        </authorList>
    </citation>
    <scope>NUCLEOTIDE SEQUENCE [LARGE SCALE GENOMIC DNA]</scope>
    <source>
        <strain evidence="2">HPL-003</strain>
    </source>
</reference>
<dbReference type="EMBL" id="CP003107">
    <property type="protein sequence ID" value="AET58508.1"/>
    <property type="molecule type" value="Genomic_DNA"/>
</dbReference>
<dbReference type="AlphaFoldDB" id="G7VYI0"/>
<accession>G7VYI0</accession>
<reference key="2">
    <citation type="submission" date="2011-11" db="EMBL/GenBank/DDBJ databases">
        <authorList>
            <person name="Shin S.H."/>
            <person name="Kim S."/>
            <person name="Kim J.Y."/>
        </authorList>
    </citation>
    <scope>NUCLEOTIDE SEQUENCE</scope>
    <source>
        <strain>HPL-003</strain>
    </source>
</reference>
<dbReference type="KEGG" id="pta:HPL003_08725"/>
<evidence type="ECO:0000313" key="1">
    <source>
        <dbReference type="EMBL" id="AET58508.1"/>
    </source>
</evidence>
<organism evidence="1 2">
    <name type="scientific">Paenibacillus terrae (strain HPL-003)</name>
    <dbReference type="NCBI Taxonomy" id="985665"/>
    <lineage>
        <taxon>Bacteria</taxon>
        <taxon>Bacillati</taxon>
        <taxon>Bacillota</taxon>
        <taxon>Bacilli</taxon>
        <taxon>Bacillales</taxon>
        <taxon>Paenibacillaceae</taxon>
        <taxon>Paenibacillus</taxon>
    </lineage>
</organism>
<gene>
    <name evidence="1" type="ordered locus">HPL003_08725</name>
</gene>
<evidence type="ECO:0000313" key="2">
    <source>
        <dbReference type="Proteomes" id="UP000005876"/>
    </source>
</evidence>
<dbReference type="Proteomes" id="UP000005876">
    <property type="component" value="Chromosome"/>
</dbReference>
<proteinExistence type="predicted"/>
<reference evidence="1 2" key="3">
    <citation type="journal article" date="2012" name="J. Bacteriol.">
        <title>Genome Sequence of Paenibacillus terrae HPL-003, a Xylanase-Producing Bacterium Isolated from Soil Found in Forest Residue.</title>
        <authorList>
            <person name="Shin S.H."/>
            <person name="Kim S."/>
            <person name="Kim J.Y."/>
            <person name="Song H.Y."/>
            <person name="Cho S.J."/>
            <person name="Kim D.R."/>
            <person name="Lee K.I."/>
            <person name="Lim H.K."/>
            <person name="Park N.J."/>
            <person name="Hwang I.T."/>
            <person name="Yang K.S."/>
        </authorList>
    </citation>
    <scope>NUCLEOTIDE SEQUENCE [LARGE SCALE GENOMIC DNA]</scope>
    <source>
        <strain evidence="1 2">HPL-003</strain>
    </source>
</reference>
<dbReference type="STRING" id="985665.HPL003_08725"/>
<dbReference type="Gene3D" id="3.40.50.720">
    <property type="entry name" value="NAD(P)-binding Rossmann-like Domain"/>
    <property type="match status" value="1"/>
</dbReference>
<dbReference type="HOGENOM" id="CLU_3255123_0_0_9"/>
<dbReference type="eggNOG" id="COG2910">
    <property type="taxonomic scope" value="Bacteria"/>
</dbReference>
<name>G7VYI0_PAETH</name>
<protein>
    <submittedName>
        <fullName evidence="1">NAD(P)-binding Rossmann-fold domain-containing protein</fullName>
    </submittedName>
</protein>
<sequence length="42" mass="4761">MNAAGESYISYSDYAIAMLDEIEKPQHQNKRFAVVGERVSKN</sequence>